<reference evidence="1 2" key="1">
    <citation type="journal article" date="2017" name="MBio">
        <title>Type VI secretion-mediated competition in the bee gut microbiome.</title>
        <authorList>
            <person name="Steele M.I."/>
            <person name="Kwong W.K."/>
            <person name="Powell J.E."/>
            <person name="Whiteley M."/>
            <person name="Moran N.A."/>
        </authorList>
    </citation>
    <scope>NUCLEOTIDE SEQUENCE [LARGE SCALE GENOMIC DNA]</scope>
    <source>
        <strain evidence="1 2">HK3</strain>
    </source>
</reference>
<evidence type="ECO:0000313" key="2">
    <source>
        <dbReference type="Proteomes" id="UP000230463"/>
    </source>
</evidence>
<evidence type="ECO:0008006" key="3">
    <source>
        <dbReference type="Google" id="ProtNLM"/>
    </source>
</evidence>
<comment type="caution">
    <text evidence="1">The sequence shown here is derived from an EMBL/GenBank/DDBJ whole genome shotgun (WGS) entry which is preliminary data.</text>
</comment>
<dbReference type="PANTHER" id="PTHR32305:SF15">
    <property type="entry name" value="PROTEIN RHSA-RELATED"/>
    <property type="match status" value="1"/>
</dbReference>
<proteinExistence type="predicted"/>
<dbReference type="PRINTS" id="PR00394">
    <property type="entry name" value="RHSPROTEIN"/>
</dbReference>
<dbReference type="AlphaFoldDB" id="A0A855FXT9"/>
<dbReference type="EMBL" id="MEIU01000054">
    <property type="protein sequence ID" value="PIT60344.1"/>
    <property type="molecule type" value="Genomic_DNA"/>
</dbReference>
<organism evidence="1 2">
    <name type="scientific">Snodgrassella alvi</name>
    <dbReference type="NCBI Taxonomy" id="1196083"/>
    <lineage>
        <taxon>Bacteria</taxon>
        <taxon>Pseudomonadati</taxon>
        <taxon>Pseudomonadota</taxon>
        <taxon>Betaproteobacteria</taxon>
        <taxon>Neisseriales</taxon>
        <taxon>Neisseriaceae</taxon>
        <taxon>Snodgrassella</taxon>
    </lineage>
</organism>
<sequence>MNLRFPGQYYDAETGLSYNYFRDYDAKTGRYIQSDPIGLEGGINTYSYVGGNPLVYTVIRLGRLLRRWLQEQELQQQGYDYVWPIQLADIWQKKQSDGALDGVLKV</sequence>
<name>A0A855FXT9_9NEIS</name>
<protein>
    <recommendedName>
        <fullName evidence="3">Rhs-family protein</fullName>
    </recommendedName>
</protein>
<dbReference type="PANTHER" id="PTHR32305">
    <property type="match status" value="1"/>
</dbReference>
<accession>A0A855FXT9</accession>
<dbReference type="Proteomes" id="UP000230463">
    <property type="component" value="Unassembled WGS sequence"/>
</dbReference>
<dbReference type="Gene3D" id="2.180.10.10">
    <property type="entry name" value="RHS repeat-associated core"/>
    <property type="match status" value="1"/>
</dbReference>
<gene>
    <name evidence="1" type="ORF">BHC57_04310</name>
</gene>
<dbReference type="InterPro" id="IPR050708">
    <property type="entry name" value="T6SS_VgrG/RHS"/>
</dbReference>
<evidence type="ECO:0000313" key="1">
    <source>
        <dbReference type="EMBL" id="PIT60344.1"/>
    </source>
</evidence>
<dbReference type="NCBIfam" id="TIGR03696">
    <property type="entry name" value="Rhs_assc_core"/>
    <property type="match status" value="1"/>
</dbReference>
<dbReference type="InterPro" id="IPR022385">
    <property type="entry name" value="Rhs_assc_core"/>
</dbReference>